<organism evidence="1 2">
    <name type="scientific">Claviceps pusilla</name>
    <dbReference type="NCBI Taxonomy" id="123648"/>
    <lineage>
        <taxon>Eukaryota</taxon>
        <taxon>Fungi</taxon>
        <taxon>Dikarya</taxon>
        <taxon>Ascomycota</taxon>
        <taxon>Pezizomycotina</taxon>
        <taxon>Sordariomycetes</taxon>
        <taxon>Hypocreomycetidae</taxon>
        <taxon>Hypocreales</taxon>
        <taxon>Clavicipitaceae</taxon>
        <taxon>Claviceps</taxon>
    </lineage>
</organism>
<dbReference type="EMBL" id="SRPW01001266">
    <property type="protein sequence ID" value="KAG6003737.1"/>
    <property type="molecule type" value="Genomic_DNA"/>
</dbReference>
<gene>
    <name evidence="1" type="ORF">E4U43_000880</name>
</gene>
<protein>
    <recommendedName>
        <fullName evidence="3">C2H2-type domain-containing protein</fullName>
    </recommendedName>
</protein>
<sequence length="246" mass="28461">FGSKDDWKRHESTQHYNTESWICREEGCEHECNRRESFKLHLRNDHCLSVESIDHKVEQCRQGRNWDTEFWCGFCVKYIEVDRTDGAGNAWIQRVDHIEAHFCGKGTFVKQRIEEWRYQEEMAVGFQGFLDETRLSTSVAMSQTAPLMSVTHKRLASPMDSEPRGRKRAKNKWVEMWQCCGCDMFMNVRTSSTCVSCGRYQCSECRVTKHALLDEGVAAAAAAAEESLESEMQEGLYSRCLSLRTV</sequence>
<feature type="non-terminal residue" evidence="1">
    <location>
        <position position="246"/>
    </location>
</feature>
<proteinExistence type="predicted"/>
<keyword evidence="2" id="KW-1185">Reference proteome</keyword>
<evidence type="ECO:0000313" key="1">
    <source>
        <dbReference type="EMBL" id="KAG6003737.1"/>
    </source>
</evidence>
<accession>A0A9P7SZS4</accession>
<evidence type="ECO:0000313" key="2">
    <source>
        <dbReference type="Proteomes" id="UP000748025"/>
    </source>
</evidence>
<reference evidence="1" key="1">
    <citation type="journal article" date="2020" name="bioRxiv">
        <title>Whole genome comparisons of ergot fungi reveals the divergence and evolution of species within the genus Claviceps are the result of varying mechanisms driving genome evolution and host range expansion.</title>
        <authorList>
            <person name="Wyka S.A."/>
            <person name="Mondo S.J."/>
            <person name="Liu M."/>
            <person name="Dettman J."/>
            <person name="Nalam V."/>
            <person name="Broders K.D."/>
        </authorList>
    </citation>
    <scope>NUCLEOTIDE SEQUENCE</scope>
    <source>
        <strain evidence="1">CCC 602</strain>
    </source>
</reference>
<dbReference type="Proteomes" id="UP000748025">
    <property type="component" value="Unassembled WGS sequence"/>
</dbReference>
<dbReference type="AlphaFoldDB" id="A0A9P7SZS4"/>
<comment type="caution">
    <text evidence="1">The sequence shown here is derived from an EMBL/GenBank/DDBJ whole genome shotgun (WGS) entry which is preliminary data.</text>
</comment>
<evidence type="ECO:0008006" key="3">
    <source>
        <dbReference type="Google" id="ProtNLM"/>
    </source>
</evidence>
<dbReference type="OrthoDB" id="6077919at2759"/>
<name>A0A9P7SZS4_9HYPO</name>